<dbReference type="EMBL" id="JBIQWL010000001">
    <property type="protein sequence ID" value="MFH8248856.1"/>
    <property type="molecule type" value="Genomic_DNA"/>
</dbReference>
<protein>
    <submittedName>
        <fullName evidence="2">Alpha/beta fold hydrolase</fullName>
    </submittedName>
</protein>
<gene>
    <name evidence="2" type="ORF">ACH3VR_00630</name>
</gene>
<proteinExistence type="predicted"/>
<dbReference type="Gene3D" id="3.40.50.1820">
    <property type="entry name" value="alpha/beta hydrolase"/>
    <property type="match status" value="1"/>
</dbReference>
<dbReference type="Proteomes" id="UP001610861">
    <property type="component" value="Unassembled WGS sequence"/>
</dbReference>
<dbReference type="InterPro" id="IPR000073">
    <property type="entry name" value="AB_hydrolase_1"/>
</dbReference>
<dbReference type="PANTHER" id="PTHR43798">
    <property type="entry name" value="MONOACYLGLYCEROL LIPASE"/>
    <property type="match status" value="1"/>
</dbReference>
<dbReference type="PANTHER" id="PTHR43798:SF33">
    <property type="entry name" value="HYDROLASE, PUTATIVE (AFU_ORTHOLOGUE AFUA_2G14860)-RELATED"/>
    <property type="match status" value="1"/>
</dbReference>
<organism evidence="2 3">
    <name type="scientific">Microbacterium alkaliflavum</name>
    <dbReference type="NCBI Taxonomy" id="3248839"/>
    <lineage>
        <taxon>Bacteria</taxon>
        <taxon>Bacillati</taxon>
        <taxon>Actinomycetota</taxon>
        <taxon>Actinomycetes</taxon>
        <taxon>Micrococcales</taxon>
        <taxon>Microbacteriaceae</taxon>
        <taxon>Microbacterium</taxon>
    </lineage>
</organism>
<dbReference type="InterPro" id="IPR050266">
    <property type="entry name" value="AB_hydrolase_sf"/>
</dbReference>
<keyword evidence="2" id="KW-0378">Hydrolase</keyword>
<accession>A0ABW7Q213</accession>
<dbReference type="RefSeq" id="WP_396638816.1">
    <property type="nucleotide sequence ID" value="NZ_JBIQWL010000001.1"/>
</dbReference>
<evidence type="ECO:0000259" key="1">
    <source>
        <dbReference type="Pfam" id="PF12697"/>
    </source>
</evidence>
<evidence type="ECO:0000313" key="3">
    <source>
        <dbReference type="Proteomes" id="UP001610861"/>
    </source>
</evidence>
<name>A0ABW7Q213_9MICO</name>
<dbReference type="Pfam" id="PF12697">
    <property type="entry name" value="Abhydrolase_6"/>
    <property type="match status" value="1"/>
</dbReference>
<sequence length="245" mass="26746">MASPARRFSWRGATIVYEQHGSGPRTFVLVHGIGMGRKVFGDLTRLLSSHARVIALDLPGYGDAPEPPKTLTVERNADVVAAFLKRQEYPDVTLVGHSMGAQVAVEVASRHPSTVRRVVLAGPTVDPRARRASLQIARLLQDIAIEDPVVWARGAREYLRAGPNVRLKFRAMLRHRPEDALPHVLVPALVLRGEHDLVSRADWCAEVARLIPDATLVEVPDHGHETMIRDAAPAAAAITAFAASR</sequence>
<dbReference type="PRINTS" id="PR00111">
    <property type="entry name" value="ABHYDROLASE"/>
</dbReference>
<feature type="domain" description="AB hydrolase-1" evidence="1">
    <location>
        <begin position="27"/>
        <end position="230"/>
    </location>
</feature>
<dbReference type="InterPro" id="IPR029058">
    <property type="entry name" value="AB_hydrolase_fold"/>
</dbReference>
<evidence type="ECO:0000313" key="2">
    <source>
        <dbReference type="EMBL" id="MFH8248856.1"/>
    </source>
</evidence>
<dbReference type="GO" id="GO:0016787">
    <property type="term" value="F:hydrolase activity"/>
    <property type="evidence" value="ECO:0007669"/>
    <property type="project" value="UniProtKB-KW"/>
</dbReference>
<reference evidence="2 3" key="1">
    <citation type="submission" date="2024-09" db="EMBL/GenBank/DDBJ databases">
        <authorList>
            <person name="Pan X."/>
        </authorList>
    </citation>
    <scope>NUCLEOTIDE SEQUENCE [LARGE SCALE GENOMIC DNA]</scope>
    <source>
        <strain evidence="2 3">B2969</strain>
    </source>
</reference>
<comment type="caution">
    <text evidence="2">The sequence shown here is derived from an EMBL/GenBank/DDBJ whole genome shotgun (WGS) entry which is preliminary data.</text>
</comment>
<keyword evidence="3" id="KW-1185">Reference proteome</keyword>
<dbReference type="SUPFAM" id="SSF53474">
    <property type="entry name" value="alpha/beta-Hydrolases"/>
    <property type="match status" value="1"/>
</dbReference>